<dbReference type="SUPFAM" id="SSF52218">
    <property type="entry name" value="Flavoproteins"/>
    <property type="match status" value="1"/>
</dbReference>
<organism evidence="4 5">
    <name type="scientific">Gynuella sunshinyii YC6258</name>
    <dbReference type="NCBI Taxonomy" id="1445510"/>
    <lineage>
        <taxon>Bacteria</taxon>
        <taxon>Pseudomonadati</taxon>
        <taxon>Pseudomonadota</taxon>
        <taxon>Gammaproteobacteria</taxon>
        <taxon>Oceanospirillales</taxon>
        <taxon>Saccharospirillaceae</taxon>
        <taxon>Gynuella</taxon>
    </lineage>
</organism>
<reference evidence="4 5" key="1">
    <citation type="submission" date="2014-01" db="EMBL/GenBank/DDBJ databases">
        <title>Full genme sequencing of cellulolytic bacterium Gynuella sunshinyii YC6258T gen. nov., sp. nov.</title>
        <authorList>
            <person name="Khan H."/>
            <person name="Chung E.J."/>
            <person name="Chung Y.R."/>
        </authorList>
    </citation>
    <scope>NUCLEOTIDE SEQUENCE [LARGE SCALE GENOMIC DNA]</scope>
    <source>
        <strain evidence="4 5">YC6258</strain>
    </source>
</reference>
<dbReference type="Gene3D" id="3.40.50.360">
    <property type="match status" value="1"/>
</dbReference>
<gene>
    <name evidence="4" type="ORF">YC6258_02065</name>
</gene>
<protein>
    <submittedName>
        <fullName evidence="4">Putative NADPH-quinone reductase (Modulator of drug activity B)</fullName>
    </submittedName>
</protein>
<feature type="domain" description="Flavodoxin-like fold" evidence="3">
    <location>
        <begin position="4"/>
        <end position="184"/>
    </location>
</feature>
<dbReference type="RefSeq" id="WP_044616709.1">
    <property type="nucleotide sequence ID" value="NZ_CP007142.1"/>
</dbReference>
<dbReference type="PANTHER" id="PTHR10204">
    <property type="entry name" value="NAD P H OXIDOREDUCTASE-RELATED"/>
    <property type="match status" value="1"/>
</dbReference>
<dbReference type="Pfam" id="PF02525">
    <property type="entry name" value="Flavodoxin_2"/>
    <property type="match status" value="1"/>
</dbReference>
<evidence type="ECO:0000256" key="1">
    <source>
        <dbReference type="ARBA" id="ARBA00006252"/>
    </source>
</evidence>
<dbReference type="PANTHER" id="PTHR10204:SF34">
    <property type="entry name" value="NAD(P)H DEHYDROGENASE [QUINONE] 1 ISOFORM 1"/>
    <property type="match status" value="1"/>
</dbReference>
<accession>A0A0C5VUN7</accession>
<sequence>MKTKRIFILNGHPGEKSLSRFFAETYAAAAMDAGHLVRLCHIHDLEFDSDFGFGGYQQVKPLEPALETVLEDIEWSEHVVLTTPMWWGGLPAKLKGLIDRAFLPGRTFDTHNTRFGLPAPMLAGRSARVIMTADTPGWFMRWVYKNAMLIQVRRQILGFVGIKPSRFSYFASASHPREGMVERWAEQIKRIAAVAS</sequence>
<dbReference type="PATRIC" id="fig|1445510.3.peg.2021"/>
<dbReference type="Proteomes" id="UP000032266">
    <property type="component" value="Chromosome"/>
</dbReference>
<dbReference type="AlphaFoldDB" id="A0A0C5VUN7"/>
<dbReference type="GO" id="GO:0003955">
    <property type="term" value="F:NAD(P)H dehydrogenase (quinone) activity"/>
    <property type="evidence" value="ECO:0007669"/>
    <property type="project" value="TreeGrafter"/>
</dbReference>
<keyword evidence="5" id="KW-1185">Reference proteome</keyword>
<dbReference type="InterPro" id="IPR051545">
    <property type="entry name" value="NAD(P)H_dehydrogenase_qn"/>
</dbReference>
<name>A0A0C5VUN7_9GAMM</name>
<evidence type="ECO:0000256" key="2">
    <source>
        <dbReference type="ARBA" id="ARBA00023002"/>
    </source>
</evidence>
<keyword evidence="2" id="KW-0560">Oxidoreductase</keyword>
<dbReference type="InterPro" id="IPR003680">
    <property type="entry name" value="Flavodoxin_fold"/>
</dbReference>
<dbReference type="HOGENOM" id="CLU_058643_1_0_6"/>
<dbReference type="STRING" id="1445510.YC6258_02065"/>
<dbReference type="OrthoDB" id="9798454at2"/>
<comment type="similarity">
    <text evidence="1">Belongs to the NAD(P)H dehydrogenase (quinone) family.</text>
</comment>
<evidence type="ECO:0000313" key="4">
    <source>
        <dbReference type="EMBL" id="AJQ94109.1"/>
    </source>
</evidence>
<proteinExistence type="inferred from homology"/>
<dbReference type="EMBL" id="CP007142">
    <property type="protein sequence ID" value="AJQ94109.1"/>
    <property type="molecule type" value="Genomic_DNA"/>
</dbReference>
<dbReference type="InterPro" id="IPR029039">
    <property type="entry name" value="Flavoprotein-like_sf"/>
</dbReference>
<dbReference type="KEGG" id="gsn:YC6258_02065"/>
<evidence type="ECO:0000313" key="5">
    <source>
        <dbReference type="Proteomes" id="UP000032266"/>
    </source>
</evidence>
<dbReference type="GO" id="GO:0005829">
    <property type="term" value="C:cytosol"/>
    <property type="evidence" value="ECO:0007669"/>
    <property type="project" value="TreeGrafter"/>
</dbReference>
<evidence type="ECO:0000259" key="3">
    <source>
        <dbReference type="Pfam" id="PF02525"/>
    </source>
</evidence>